<evidence type="ECO:0000313" key="13">
    <source>
        <dbReference type="RefSeq" id="XP_023939825.2"/>
    </source>
</evidence>
<dbReference type="PANTHER" id="PTHR24388:SF53">
    <property type="entry name" value="CHORION TRANSCRIPTION FACTOR CF2-RELATED"/>
    <property type="match status" value="1"/>
</dbReference>
<dbReference type="RefSeq" id="XP_023939825.2">
    <property type="nucleotide sequence ID" value="XM_024084057.2"/>
</dbReference>
<comment type="similarity">
    <text evidence="6">Belongs to the snail C2H2-type zinc-finger protein family.</text>
</comment>
<dbReference type="PANTHER" id="PTHR24388">
    <property type="entry name" value="ZINC FINGER PROTEIN"/>
    <property type="match status" value="1"/>
</dbReference>
<keyword evidence="2" id="KW-0677">Repeat</keyword>
<dbReference type="Pfam" id="PF07776">
    <property type="entry name" value="zf-AD"/>
    <property type="match status" value="1"/>
</dbReference>
<dbReference type="GO" id="GO:0005634">
    <property type="term" value="C:nucleus"/>
    <property type="evidence" value="ECO:0007669"/>
    <property type="project" value="InterPro"/>
</dbReference>
<dbReference type="Gene3D" id="3.30.160.60">
    <property type="entry name" value="Classic Zinc Finger"/>
    <property type="match status" value="6"/>
</dbReference>
<dbReference type="GO" id="GO:0032502">
    <property type="term" value="P:developmental process"/>
    <property type="evidence" value="ECO:0007669"/>
    <property type="project" value="UniProtKB-ARBA"/>
</dbReference>
<feature type="region of interest" description="Disordered" evidence="9">
    <location>
        <begin position="128"/>
        <end position="150"/>
    </location>
</feature>
<dbReference type="PROSITE" id="PS50157">
    <property type="entry name" value="ZINC_FINGER_C2H2_2"/>
    <property type="match status" value="7"/>
</dbReference>
<organism evidence="12 13">
    <name type="scientific">Bicyclus anynana</name>
    <name type="common">Squinting bush brown butterfly</name>
    <dbReference type="NCBI Taxonomy" id="110368"/>
    <lineage>
        <taxon>Eukaryota</taxon>
        <taxon>Metazoa</taxon>
        <taxon>Ecdysozoa</taxon>
        <taxon>Arthropoda</taxon>
        <taxon>Hexapoda</taxon>
        <taxon>Insecta</taxon>
        <taxon>Pterygota</taxon>
        <taxon>Neoptera</taxon>
        <taxon>Endopterygota</taxon>
        <taxon>Lepidoptera</taxon>
        <taxon>Glossata</taxon>
        <taxon>Ditrysia</taxon>
        <taxon>Papilionoidea</taxon>
        <taxon>Nymphalidae</taxon>
        <taxon>Satyrinae</taxon>
        <taxon>Satyrini</taxon>
        <taxon>Mycalesina</taxon>
        <taxon>Bicyclus</taxon>
    </lineage>
</organism>
<keyword evidence="1 8" id="KW-0479">Metal-binding</keyword>
<feature type="binding site" evidence="8">
    <location>
        <position position="71"/>
    </location>
    <ligand>
        <name>Zn(2+)</name>
        <dbReference type="ChEBI" id="CHEBI:29105"/>
    </ligand>
</feature>
<feature type="binding site" evidence="8">
    <location>
        <position position="15"/>
    </location>
    <ligand>
        <name>Zn(2+)</name>
        <dbReference type="ChEBI" id="CHEBI:29105"/>
    </ligand>
</feature>
<dbReference type="InterPro" id="IPR036236">
    <property type="entry name" value="Znf_C2H2_sf"/>
</dbReference>
<evidence type="ECO:0000256" key="5">
    <source>
        <dbReference type="ARBA" id="ARBA00023242"/>
    </source>
</evidence>
<evidence type="ECO:0000256" key="7">
    <source>
        <dbReference type="PROSITE-ProRule" id="PRU00042"/>
    </source>
</evidence>
<dbReference type="InterPro" id="IPR041661">
    <property type="entry name" value="ZN622/Rei1/Reh1_Znf-C2H2"/>
</dbReference>
<evidence type="ECO:0000256" key="4">
    <source>
        <dbReference type="ARBA" id="ARBA00022833"/>
    </source>
</evidence>
<feature type="binding site" evidence="8">
    <location>
        <position position="68"/>
    </location>
    <ligand>
        <name>Zn(2+)</name>
        <dbReference type="ChEBI" id="CHEBI:29105"/>
    </ligand>
</feature>
<feature type="binding site" evidence="8">
    <location>
        <position position="18"/>
    </location>
    <ligand>
        <name>Zn(2+)</name>
        <dbReference type="ChEBI" id="CHEBI:29105"/>
    </ligand>
</feature>
<dbReference type="InterPro" id="IPR012934">
    <property type="entry name" value="Znf_AD"/>
</dbReference>
<keyword evidence="12" id="KW-1185">Reference proteome</keyword>
<dbReference type="GO" id="GO:0000981">
    <property type="term" value="F:DNA-binding transcription factor activity, RNA polymerase II-specific"/>
    <property type="evidence" value="ECO:0007669"/>
    <property type="project" value="TreeGrafter"/>
</dbReference>
<evidence type="ECO:0000259" key="10">
    <source>
        <dbReference type="PROSITE" id="PS50157"/>
    </source>
</evidence>
<feature type="compositionally biased region" description="Acidic residues" evidence="9">
    <location>
        <begin position="139"/>
        <end position="150"/>
    </location>
</feature>
<accession>A0A6J1MW04</accession>
<dbReference type="GeneID" id="112047122"/>
<feature type="domain" description="C2H2-type" evidence="10">
    <location>
        <begin position="561"/>
        <end position="589"/>
    </location>
</feature>
<dbReference type="OrthoDB" id="3069995at2759"/>
<sequence length="597" mass="69211">MAAKTSEWRPGPTVCRCCLSEGCYKDISTEYFWMGKREVYSEMLSDTFDLSISYSKSGGPNSASRLICEPCIGRLRDAAEFKRQVQECEKTFVQCLDPVTALADMQVTLELEKEVKVEMVKEEKMRLSDDDDYGAHDYGDDDDDYDDLDDQPLTKLASKIPKKEDVDVLDLLDNAKVTEKRKSSTKVKGQPSKKSKCKQTAGSSKQQKPEPKKKKGQIEDDSGVQTLKTDVRTENERKFNESTKVKKRNVVILLENTRICPFRWMKNLFICIYCDGQFTDPALLRHHNLKHNMQTSAQIKAALPKLKKHELVKVDITDLTCKLCDREVKRFDDLKQHLIDKHNFNADLKTDDGVLPFRISRNNFACVICDEKFDEYKTLNHHMNVHYQNFICEQCGTGFITPDRLRTHAFSHETGTFPCESCDKVFRSMNAKNEHHASVHKKVKRHRCPYCPEMFRNYFQRNKHISAIHGVKLKEFKCSVCPRVFKTSGKLGFHVQTVHLKIKRHACNLCEWKFYSKTELKDHMVRHGGERKFKCNVCAKAYARKYTLREHMRIHENDRRFVCAICGGTFVQKCSLKNHVRVSHPTVRTNEFENLVS</sequence>
<dbReference type="Proteomes" id="UP001652582">
    <property type="component" value="Chromosome 26"/>
</dbReference>
<dbReference type="PROSITE" id="PS51915">
    <property type="entry name" value="ZAD"/>
    <property type="match status" value="1"/>
</dbReference>
<feature type="domain" description="C2H2-type" evidence="10">
    <location>
        <begin position="476"/>
        <end position="504"/>
    </location>
</feature>
<feature type="region of interest" description="Disordered" evidence="9">
    <location>
        <begin position="180"/>
        <end position="235"/>
    </location>
</feature>
<feature type="domain" description="C2H2-type" evidence="10">
    <location>
        <begin position="533"/>
        <end position="560"/>
    </location>
</feature>
<dbReference type="InterPro" id="IPR050527">
    <property type="entry name" value="Snail/Krueppel_Znf"/>
</dbReference>
<keyword evidence="3 7" id="KW-0863">Zinc-finger</keyword>
<evidence type="ECO:0000256" key="3">
    <source>
        <dbReference type="ARBA" id="ARBA00022771"/>
    </source>
</evidence>
<feature type="domain" description="C2H2-type" evidence="10">
    <location>
        <begin position="417"/>
        <end position="445"/>
    </location>
</feature>
<dbReference type="InterPro" id="IPR013087">
    <property type="entry name" value="Znf_C2H2_type"/>
</dbReference>
<evidence type="ECO:0000313" key="12">
    <source>
        <dbReference type="Proteomes" id="UP001652582"/>
    </source>
</evidence>
<keyword evidence="4 8" id="KW-0862">Zinc</keyword>
<evidence type="ECO:0000256" key="8">
    <source>
        <dbReference type="PROSITE-ProRule" id="PRU01263"/>
    </source>
</evidence>
<protein>
    <submittedName>
        <fullName evidence="13">Zinc finger protein 91 isoform X7</fullName>
    </submittedName>
</protein>
<proteinExistence type="inferred from homology"/>
<feature type="domain" description="C2H2-type" evidence="10">
    <location>
        <begin position="505"/>
        <end position="532"/>
    </location>
</feature>
<feature type="domain" description="C2H2-type" evidence="10">
    <location>
        <begin position="390"/>
        <end position="412"/>
    </location>
</feature>
<dbReference type="Pfam" id="PF00096">
    <property type="entry name" value="zf-C2H2"/>
    <property type="match status" value="3"/>
</dbReference>
<gene>
    <name evidence="13" type="primary">LOC112047122</name>
</gene>
<evidence type="ECO:0000256" key="9">
    <source>
        <dbReference type="SAM" id="MobiDB-lite"/>
    </source>
</evidence>
<dbReference type="SUPFAM" id="SSF57667">
    <property type="entry name" value="beta-beta-alpha zinc fingers"/>
    <property type="match status" value="5"/>
</dbReference>
<dbReference type="SMART" id="SM00868">
    <property type="entry name" value="zf-AD"/>
    <property type="match status" value="1"/>
</dbReference>
<evidence type="ECO:0000256" key="1">
    <source>
        <dbReference type="ARBA" id="ARBA00022723"/>
    </source>
</evidence>
<dbReference type="Pfam" id="PF12756">
    <property type="entry name" value="zf-C2H2_2"/>
    <property type="match status" value="1"/>
</dbReference>
<keyword evidence="5" id="KW-0539">Nucleus</keyword>
<feature type="domain" description="ZAD" evidence="11">
    <location>
        <begin position="13"/>
        <end position="95"/>
    </location>
</feature>
<feature type="domain" description="C2H2-type" evidence="10">
    <location>
        <begin position="364"/>
        <end position="386"/>
    </location>
</feature>
<evidence type="ECO:0000259" key="11">
    <source>
        <dbReference type="PROSITE" id="PS51915"/>
    </source>
</evidence>
<dbReference type="GO" id="GO:0008270">
    <property type="term" value="F:zinc ion binding"/>
    <property type="evidence" value="ECO:0007669"/>
    <property type="project" value="UniProtKB-UniRule"/>
</dbReference>
<evidence type="ECO:0000256" key="2">
    <source>
        <dbReference type="ARBA" id="ARBA00022737"/>
    </source>
</evidence>
<dbReference type="AlphaFoldDB" id="A0A6J1MW04"/>
<dbReference type="SMART" id="SM00355">
    <property type="entry name" value="ZnF_C2H2"/>
    <property type="match status" value="10"/>
</dbReference>
<reference evidence="13" key="1">
    <citation type="submission" date="2025-08" db="UniProtKB">
        <authorList>
            <consortium name="RefSeq"/>
        </authorList>
    </citation>
    <scope>IDENTIFICATION</scope>
</reference>
<dbReference type="GO" id="GO:0000978">
    <property type="term" value="F:RNA polymerase II cis-regulatory region sequence-specific DNA binding"/>
    <property type="evidence" value="ECO:0007669"/>
    <property type="project" value="TreeGrafter"/>
</dbReference>
<dbReference type="PROSITE" id="PS00028">
    <property type="entry name" value="ZINC_FINGER_C2H2_1"/>
    <property type="match status" value="9"/>
</dbReference>
<name>A0A6J1MW04_BICAN</name>
<feature type="compositionally biased region" description="Basic and acidic residues" evidence="9">
    <location>
        <begin position="128"/>
        <end position="138"/>
    </location>
</feature>
<evidence type="ECO:0000256" key="6">
    <source>
        <dbReference type="ARBA" id="ARBA00037948"/>
    </source>
</evidence>